<name>A0A1E5W3E5_9POAL</name>
<feature type="region of interest" description="Disordered" evidence="7">
    <location>
        <begin position="61"/>
        <end position="118"/>
    </location>
</feature>
<feature type="domain" description="DDT" evidence="9">
    <location>
        <begin position="380"/>
        <end position="440"/>
    </location>
</feature>
<comment type="subcellular location">
    <subcellularLocation>
        <location evidence="1">Nucleus</location>
    </subcellularLocation>
</comment>
<sequence>MDAAAELREGSDRALDASPAATPAPAADEVKMEMAGVGAAVGEPAAARAASEAEVAEHGCHVGASVSEPRMEVNDGGAAGREHPAEPVANKADEGGAASQGHSDVPAAEEVNDGSIPGEVQDVAPVLSEANMEVEEGGTASKEDSAPSTVIEVNVGNLPGAVQDLAPVASEAKMNVDDGCVGERECTAAAVAGEVKMEEGDGRVVNQGPSTPAGDLQVKEEMGECLVGRYIGRSAPGHARILIGKVASYDSTTGVYRVVFEDGHSEDLGLPQLQEFLMSDENGALGMKVSCRKRKLDLLVSSGSASEVKEPASTRQRVDGCELSARPDPPQHTGSGSDVSDDVESSSNSSDFTKEEPSELCPPVQAVELPPSSGDIPVPEESISYLFSVYNLLRSFSVQLFLSPFGLDDFVAAINCTVQNNLLDAVHVSLLRALRRHLESKSAEGSQLASNCLKYLDWTLLDTLTWPIFLLEYLYVMGCIKNLGGRSFGRSLLAIEYYKLPVAMKLRVLQILCDHVIESDELKTELEDREGYNEEMEYEMNSSVFLEAGSRAVSTRASKASAYKKMNGLQNLESAPNVTNQDTVANTSQDGNSDDCRICGMDGTLVCCDGCPWAYHSRCIGQNKAFLPQGDWFCPECVVNRLGPTSSRIERGARGAQMFGIDMSGRLFLGTCYYLLVIETSSDAESYARYYNHYDVVNVLQRLDLSDAYVDICRQIEEYWKHLLGIVHRERSKIGKQVGVSHTPQSSMLTFTPTKAGDGIGWTTLKDGGDSKTAALPQTNVQQKFVANEEQKCMSSLGAVAGKNADVCNQTLLAQYNIHNAPRNGAFGPSVVSSISHQNGSVVTGVYNIAQAQPAQGISCPDISTYVRINGMPREGTVSTISAKAEPFYPSYQGKQHLHLFAEKSGNMSGGKAAKLSSFKPQAYMNLYNHGNIAASAAANLAVVTSDEGKVPASQLTANPRKKMAADNALQLKAFSSAAAQFVWPSTEKKLMEVPRDRCGWCLACRSSAIGNKKACFLNMATANAAKGSARILSAMHVIKNSDSHFPSIVAYLANMEESLRGLLVGSLQDVKQKERWHQQLQEASNCRTVIPLLLELESNVRGVAFSANWLKPIDDWPVESPGVLAGASRPAPYQKRGAGGRRGRRRSLASESGTATATATDDDNSWTWWTGGNISKRTLQRGALLCSTIRKAARQGIAHFNCY</sequence>
<feature type="domain" description="PHD-type" evidence="8">
    <location>
        <begin position="593"/>
        <end position="640"/>
    </location>
</feature>
<dbReference type="GO" id="GO:0005634">
    <property type="term" value="C:nucleus"/>
    <property type="evidence" value="ECO:0007669"/>
    <property type="project" value="UniProtKB-SubCell"/>
</dbReference>
<dbReference type="InterPro" id="IPR011011">
    <property type="entry name" value="Znf_FYVE_PHD"/>
</dbReference>
<dbReference type="GO" id="GO:0008270">
    <property type="term" value="F:zinc ion binding"/>
    <property type="evidence" value="ECO:0007669"/>
    <property type="project" value="UniProtKB-KW"/>
</dbReference>
<dbReference type="InterPro" id="IPR019787">
    <property type="entry name" value="Znf_PHD-finger"/>
</dbReference>
<dbReference type="GO" id="GO:0000785">
    <property type="term" value="C:chromatin"/>
    <property type="evidence" value="ECO:0007669"/>
    <property type="project" value="UniProtKB-ARBA"/>
</dbReference>
<comment type="caution">
    <text evidence="10">The sequence shown here is derived from an EMBL/GenBank/DDBJ whole genome shotgun (WGS) entry which is preliminary data.</text>
</comment>
<accession>A0A1E5W3E5</accession>
<dbReference type="Proteomes" id="UP000095767">
    <property type="component" value="Unassembled WGS sequence"/>
</dbReference>
<proteinExistence type="predicted"/>
<feature type="compositionally biased region" description="Low complexity" evidence="7">
    <location>
        <begin position="16"/>
        <end position="27"/>
    </location>
</feature>
<dbReference type="SUPFAM" id="SSF57903">
    <property type="entry name" value="FYVE/PHD zinc finger"/>
    <property type="match status" value="1"/>
</dbReference>
<evidence type="ECO:0000256" key="2">
    <source>
        <dbReference type="ARBA" id="ARBA00022723"/>
    </source>
</evidence>
<evidence type="ECO:0000259" key="9">
    <source>
        <dbReference type="PROSITE" id="PS50827"/>
    </source>
</evidence>
<dbReference type="InterPro" id="IPR018501">
    <property type="entry name" value="DDT_dom"/>
</dbReference>
<dbReference type="Pfam" id="PF00628">
    <property type="entry name" value="PHD"/>
    <property type="match status" value="1"/>
</dbReference>
<dbReference type="InterPro" id="IPR013083">
    <property type="entry name" value="Znf_RING/FYVE/PHD"/>
</dbReference>
<evidence type="ECO:0000256" key="6">
    <source>
        <dbReference type="PROSITE-ProRule" id="PRU00146"/>
    </source>
</evidence>
<feature type="compositionally biased region" description="Low complexity" evidence="7">
    <location>
        <begin position="1151"/>
        <end position="1163"/>
    </location>
</feature>
<feature type="compositionally biased region" description="Basic residues" evidence="7">
    <location>
        <begin position="1139"/>
        <end position="1148"/>
    </location>
</feature>
<keyword evidence="11" id="KW-1185">Reference proteome</keyword>
<dbReference type="STRING" id="888268.A0A1E5W3E5"/>
<dbReference type="PROSITE" id="PS01359">
    <property type="entry name" value="ZF_PHD_1"/>
    <property type="match status" value="1"/>
</dbReference>
<keyword evidence="5" id="KW-0539">Nucleus</keyword>
<keyword evidence="2" id="KW-0479">Metal-binding</keyword>
<evidence type="ECO:0000313" key="10">
    <source>
        <dbReference type="EMBL" id="OEL31808.1"/>
    </source>
</evidence>
<keyword evidence="3 6" id="KW-0863">Zinc-finger</keyword>
<dbReference type="PANTHER" id="PTHR46508:SF1">
    <property type="entry name" value="PHD FINGER FAMILY PROTEIN"/>
    <property type="match status" value="1"/>
</dbReference>
<feature type="compositionally biased region" description="Basic and acidic residues" evidence="7">
    <location>
        <begin position="1"/>
        <end position="15"/>
    </location>
</feature>
<dbReference type="SMART" id="SM00249">
    <property type="entry name" value="PHD"/>
    <property type="match status" value="1"/>
</dbReference>
<dbReference type="InterPro" id="IPR001965">
    <property type="entry name" value="Znf_PHD"/>
</dbReference>
<dbReference type="EMBL" id="LWDX02022697">
    <property type="protein sequence ID" value="OEL31808.1"/>
    <property type="molecule type" value="Genomic_DNA"/>
</dbReference>
<dbReference type="SMART" id="SM00571">
    <property type="entry name" value="DDT"/>
    <property type="match status" value="1"/>
</dbReference>
<gene>
    <name evidence="10" type="ORF">BAE44_0007174</name>
</gene>
<dbReference type="InterPro" id="IPR047365">
    <property type="entry name" value="Tudor_AtPTM-like"/>
</dbReference>
<dbReference type="Gene3D" id="3.30.40.10">
    <property type="entry name" value="Zinc/RING finger domain, C3HC4 (zinc finger)"/>
    <property type="match status" value="1"/>
</dbReference>
<evidence type="ECO:0000259" key="8">
    <source>
        <dbReference type="PROSITE" id="PS50016"/>
    </source>
</evidence>
<evidence type="ECO:0000256" key="5">
    <source>
        <dbReference type="ARBA" id="ARBA00023242"/>
    </source>
</evidence>
<evidence type="ECO:0000256" key="7">
    <source>
        <dbReference type="SAM" id="MobiDB-lite"/>
    </source>
</evidence>
<dbReference type="Pfam" id="PF21743">
    <property type="entry name" value="PTM_DIR17_Tudor"/>
    <property type="match status" value="1"/>
</dbReference>
<feature type="region of interest" description="Disordered" evidence="7">
    <location>
        <begin position="1"/>
        <end position="27"/>
    </location>
</feature>
<dbReference type="CDD" id="cd15532">
    <property type="entry name" value="PHD2_CHD_II"/>
    <property type="match status" value="1"/>
</dbReference>
<feature type="region of interest" description="Disordered" evidence="7">
    <location>
        <begin position="302"/>
        <end position="373"/>
    </location>
</feature>
<dbReference type="PANTHER" id="PTHR46508">
    <property type="entry name" value="PHD FINGER FAMILY PROTEIN"/>
    <property type="match status" value="1"/>
</dbReference>
<dbReference type="PROSITE" id="PS50827">
    <property type="entry name" value="DDT"/>
    <property type="match status" value="1"/>
</dbReference>
<evidence type="ECO:0000256" key="3">
    <source>
        <dbReference type="ARBA" id="ARBA00022771"/>
    </source>
</evidence>
<feature type="region of interest" description="Disordered" evidence="7">
    <location>
        <begin position="1128"/>
        <end position="1163"/>
    </location>
</feature>
<dbReference type="InterPro" id="IPR019786">
    <property type="entry name" value="Zinc_finger_PHD-type_CS"/>
</dbReference>
<dbReference type="Pfam" id="PF02791">
    <property type="entry name" value="DDT"/>
    <property type="match status" value="1"/>
</dbReference>
<reference evidence="10 11" key="1">
    <citation type="submission" date="2016-09" db="EMBL/GenBank/DDBJ databases">
        <title>The draft genome of Dichanthelium oligosanthes: A C3 panicoid grass species.</title>
        <authorList>
            <person name="Studer A.J."/>
            <person name="Schnable J.C."/>
            <person name="Brutnell T.P."/>
        </authorList>
    </citation>
    <scope>NUCLEOTIDE SEQUENCE [LARGE SCALE GENOMIC DNA]</scope>
    <source>
        <strain evidence="11">cv. Kellogg 1175</strain>
        <tissue evidence="10">Leaf</tissue>
    </source>
</reference>
<evidence type="ECO:0000256" key="4">
    <source>
        <dbReference type="ARBA" id="ARBA00022833"/>
    </source>
</evidence>
<dbReference type="OrthoDB" id="784962at2759"/>
<keyword evidence="4" id="KW-0862">Zinc</keyword>
<evidence type="ECO:0000256" key="1">
    <source>
        <dbReference type="ARBA" id="ARBA00004123"/>
    </source>
</evidence>
<feature type="compositionally biased region" description="Basic and acidic residues" evidence="7">
    <location>
        <begin position="307"/>
        <end position="320"/>
    </location>
</feature>
<organism evidence="10 11">
    <name type="scientific">Dichanthelium oligosanthes</name>
    <dbReference type="NCBI Taxonomy" id="888268"/>
    <lineage>
        <taxon>Eukaryota</taxon>
        <taxon>Viridiplantae</taxon>
        <taxon>Streptophyta</taxon>
        <taxon>Embryophyta</taxon>
        <taxon>Tracheophyta</taxon>
        <taxon>Spermatophyta</taxon>
        <taxon>Magnoliopsida</taxon>
        <taxon>Liliopsida</taxon>
        <taxon>Poales</taxon>
        <taxon>Poaceae</taxon>
        <taxon>PACMAD clade</taxon>
        <taxon>Panicoideae</taxon>
        <taxon>Panicodae</taxon>
        <taxon>Paniceae</taxon>
        <taxon>Dichantheliinae</taxon>
        <taxon>Dichanthelium</taxon>
    </lineage>
</organism>
<dbReference type="Pfam" id="PF15612">
    <property type="entry name" value="WHIM1"/>
    <property type="match status" value="1"/>
</dbReference>
<dbReference type="PROSITE" id="PS50016">
    <property type="entry name" value="ZF_PHD_2"/>
    <property type="match status" value="1"/>
</dbReference>
<protein>
    <submittedName>
        <fullName evidence="10">DDT domain-containing protein PTM</fullName>
    </submittedName>
</protein>
<evidence type="ECO:0000313" key="11">
    <source>
        <dbReference type="Proteomes" id="UP000095767"/>
    </source>
</evidence>
<dbReference type="AlphaFoldDB" id="A0A1E5W3E5"/>
<dbReference type="InterPro" id="IPR028942">
    <property type="entry name" value="WHIM1_dom"/>
</dbReference>